<dbReference type="InterPro" id="IPR015797">
    <property type="entry name" value="NUDIX_hydrolase-like_dom_sf"/>
</dbReference>
<dbReference type="PANTHER" id="PTHR43222:SF2">
    <property type="entry name" value="NUDIX HYDROLASE 23, CHLOROPLASTIC"/>
    <property type="match status" value="1"/>
</dbReference>
<dbReference type="InterPro" id="IPR000086">
    <property type="entry name" value="NUDIX_hydrolase_dom"/>
</dbReference>
<evidence type="ECO:0000313" key="3">
    <source>
        <dbReference type="Proteomes" id="UP000176741"/>
    </source>
</evidence>
<dbReference type="Pfam" id="PF00293">
    <property type="entry name" value="NUDIX"/>
    <property type="match status" value="1"/>
</dbReference>
<dbReference type="AlphaFoldDB" id="A0A1F7Y061"/>
<name>A0A1F7Y061_9BACT</name>
<evidence type="ECO:0000313" key="2">
    <source>
        <dbReference type="EMBL" id="OGM20683.1"/>
    </source>
</evidence>
<dbReference type="PANTHER" id="PTHR43222">
    <property type="entry name" value="NUDIX HYDROLASE 23"/>
    <property type="match status" value="1"/>
</dbReference>
<dbReference type="PROSITE" id="PS51462">
    <property type="entry name" value="NUDIX"/>
    <property type="match status" value="1"/>
</dbReference>
<evidence type="ECO:0000259" key="1">
    <source>
        <dbReference type="PROSITE" id="PS51462"/>
    </source>
</evidence>
<proteinExistence type="predicted"/>
<dbReference type="PROSITE" id="PS51257">
    <property type="entry name" value="PROKAR_LIPOPROTEIN"/>
    <property type="match status" value="1"/>
</dbReference>
<dbReference type="SUPFAM" id="SSF55811">
    <property type="entry name" value="Nudix"/>
    <property type="match status" value="1"/>
</dbReference>
<accession>A0A1F7Y061</accession>
<comment type="caution">
    <text evidence="2">The sequence shown here is derived from an EMBL/GenBank/DDBJ whole genome shotgun (WGS) entry which is preliminary data.</text>
</comment>
<dbReference type="Gene3D" id="3.90.79.10">
    <property type="entry name" value="Nucleoside Triphosphate Pyrophosphohydrolase"/>
    <property type="match status" value="1"/>
</dbReference>
<dbReference type="EMBL" id="MGGD01000028">
    <property type="protein sequence ID" value="OGM20683.1"/>
    <property type="molecule type" value="Genomic_DNA"/>
</dbReference>
<gene>
    <name evidence="2" type="ORF">A2771_02500</name>
</gene>
<dbReference type="CDD" id="cd02883">
    <property type="entry name" value="NUDIX_Hydrolase"/>
    <property type="match status" value="1"/>
</dbReference>
<feature type="domain" description="Nudix hydrolase" evidence="1">
    <location>
        <begin position="14"/>
        <end position="150"/>
    </location>
</feature>
<reference evidence="2 3" key="1">
    <citation type="journal article" date="2016" name="Nat. Commun.">
        <title>Thousands of microbial genomes shed light on interconnected biogeochemical processes in an aquifer system.</title>
        <authorList>
            <person name="Anantharaman K."/>
            <person name="Brown C.T."/>
            <person name="Hug L.A."/>
            <person name="Sharon I."/>
            <person name="Castelle C.J."/>
            <person name="Probst A.J."/>
            <person name="Thomas B.C."/>
            <person name="Singh A."/>
            <person name="Wilkins M.J."/>
            <person name="Karaoz U."/>
            <person name="Brodie E.L."/>
            <person name="Williams K.H."/>
            <person name="Hubbard S.S."/>
            <person name="Banfield J.F."/>
        </authorList>
    </citation>
    <scope>NUCLEOTIDE SEQUENCE [LARGE SCALE GENOMIC DNA]</scope>
</reference>
<sequence length="168" mass="18827">MTKTSHDSETPAHGQQVITACAFIHQNFGGIKKIFLPRRAATKKFLPGVYELPGGHIDFGEDIIVGLKREILEEFQVKVKIGDPFYVFTYKNDVKGSHSVEIIFFATFEDPIENIKLNPEDHSECGWFSGNELGSVVSSIKNEYDPEIVAIKKGFSLLKGIHPDFADR</sequence>
<protein>
    <recommendedName>
        <fullName evidence="1">Nudix hydrolase domain-containing protein</fullName>
    </recommendedName>
</protein>
<dbReference type="Proteomes" id="UP000176741">
    <property type="component" value="Unassembled WGS sequence"/>
</dbReference>
<organism evidence="2 3">
    <name type="scientific">Candidatus Woesebacteria bacterium RIFCSPHIGHO2_01_FULL_38_26b</name>
    <dbReference type="NCBI Taxonomy" id="1802491"/>
    <lineage>
        <taxon>Bacteria</taxon>
        <taxon>Candidatus Woeseibacteriota</taxon>
    </lineage>
</organism>